<evidence type="ECO:0000313" key="4">
    <source>
        <dbReference type="Proteomes" id="UP000765509"/>
    </source>
</evidence>
<dbReference type="GO" id="GO:0003723">
    <property type="term" value="F:RNA binding"/>
    <property type="evidence" value="ECO:0007669"/>
    <property type="project" value="UniProtKB-KW"/>
</dbReference>
<keyword evidence="1" id="KW-0694">RNA-binding</keyword>
<proteinExistence type="predicted"/>
<keyword evidence="4" id="KW-1185">Reference proteome</keyword>
<evidence type="ECO:0000256" key="1">
    <source>
        <dbReference type="ARBA" id="ARBA00022884"/>
    </source>
</evidence>
<dbReference type="AlphaFoldDB" id="A0A9Q3EK24"/>
<dbReference type="EMBL" id="AVOT02027968">
    <property type="protein sequence ID" value="MBW0520281.1"/>
    <property type="molecule type" value="Genomic_DNA"/>
</dbReference>
<dbReference type="GO" id="GO:0015074">
    <property type="term" value="P:DNA integration"/>
    <property type="evidence" value="ECO:0007669"/>
    <property type="project" value="InterPro"/>
</dbReference>
<evidence type="ECO:0000259" key="2">
    <source>
        <dbReference type="PROSITE" id="PS50994"/>
    </source>
</evidence>
<dbReference type="OrthoDB" id="2273864at2759"/>
<dbReference type="Gene3D" id="3.30.420.10">
    <property type="entry name" value="Ribonuclease H-like superfamily/Ribonuclease H"/>
    <property type="match status" value="1"/>
</dbReference>
<reference evidence="3" key="1">
    <citation type="submission" date="2021-03" db="EMBL/GenBank/DDBJ databases">
        <title>Draft genome sequence of rust myrtle Austropuccinia psidii MF-1, a brazilian biotype.</title>
        <authorList>
            <person name="Quecine M.C."/>
            <person name="Pachon D.M.R."/>
            <person name="Bonatelli M.L."/>
            <person name="Correr F.H."/>
            <person name="Franceschini L.M."/>
            <person name="Leite T.F."/>
            <person name="Margarido G.R.A."/>
            <person name="Almeida C.A."/>
            <person name="Ferrarezi J.A."/>
            <person name="Labate C.A."/>
        </authorList>
    </citation>
    <scope>NUCLEOTIDE SEQUENCE</scope>
    <source>
        <strain evidence="3">MF-1</strain>
    </source>
</reference>
<dbReference type="GO" id="GO:0005634">
    <property type="term" value="C:nucleus"/>
    <property type="evidence" value="ECO:0007669"/>
    <property type="project" value="UniProtKB-ARBA"/>
</dbReference>
<feature type="domain" description="Integrase catalytic" evidence="2">
    <location>
        <begin position="1"/>
        <end position="156"/>
    </location>
</feature>
<name>A0A9Q3EK24_9BASI</name>
<dbReference type="InterPro" id="IPR036397">
    <property type="entry name" value="RNaseH_sf"/>
</dbReference>
<protein>
    <recommendedName>
        <fullName evidence="2">Integrase catalytic domain-containing protein</fullName>
    </recommendedName>
</protein>
<sequence>MVHINLVTALPPGGEKSYNAFLVIVERYRKNPIFLPYHKDETAMDTALLIQNRVTSHTAIFKNIISDRHPKFTSDLWKNLNKLLGKKLSFSTAYHPQTGGLAERMLQTLEKIITIFFAYGIDFKDSDDFTNDWFTLIPVLELAYKTSIHASTGKLL</sequence>
<gene>
    <name evidence="3" type="ORF">O181_059996</name>
</gene>
<dbReference type="PANTHER" id="PTHR37984:SF15">
    <property type="entry name" value="INTEGRASE CATALYTIC DOMAIN-CONTAINING PROTEIN"/>
    <property type="match status" value="1"/>
</dbReference>
<comment type="caution">
    <text evidence="3">The sequence shown here is derived from an EMBL/GenBank/DDBJ whole genome shotgun (WGS) entry which is preliminary data.</text>
</comment>
<dbReference type="PANTHER" id="PTHR37984">
    <property type="entry name" value="PROTEIN CBG26694"/>
    <property type="match status" value="1"/>
</dbReference>
<dbReference type="Proteomes" id="UP000765509">
    <property type="component" value="Unassembled WGS sequence"/>
</dbReference>
<organism evidence="3 4">
    <name type="scientific">Austropuccinia psidii MF-1</name>
    <dbReference type="NCBI Taxonomy" id="1389203"/>
    <lineage>
        <taxon>Eukaryota</taxon>
        <taxon>Fungi</taxon>
        <taxon>Dikarya</taxon>
        <taxon>Basidiomycota</taxon>
        <taxon>Pucciniomycotina</taxon>
        <taxon>Pucciniomycetes</taxon>
        <taxon>Pucciniales</taxon>
        <taxon>Sphaerophragmiaceae</taxon>
        <taxon>Austropuccinia</taxon>
    </lineage>
</organism>
<dbReference type="InterPro" id="IPR012337">
    <property type="entry name" value="RNaseH-like_sf"/>
</dbReference>
<evidence type="ECO:0000313" key="3">
    <source>
        <dbReference type="EMBL" id="MBW0520281.1"/>
    </source>
</evidence>
<dbReference type="InterPro" id="IPR050951">
    <property type="entry name" value="Retrovirus_Pol_polyprotein"/>
</dbReference>
<dbReference type="SUPFAM" id="SSF53098">
    <property type="entry name" value="Ribonuclease H-like"/>
    <property type="match status" value="1"/>
</dbReference>
<dbReference type="PROSITE" id="PS50994">
    <property type="entry name" value="INTEGRASE"/>
    <property type="match status" value="1"/>
</dbReference>
<accession>A0A9Q3EK24</accession>
<dbReference type="InterPro" id="IPR001584">
    <property type="entry name" value="Integrase_cat-core"/>
</dbReference>